<sequence>MKQELTIPKTLSPLKLTLTIILIISLLYPVFFAYIDRNFQLPIILRELVFTAARLCGIALIIYGVIQLNNFVFRGFKAVWLRYIVEIVLILFCTYWFLSGFVTFIDRPLTGSNPADPKLWTFRRYIGLYMLGTVFIYTFLSGMNIYLVARQREAQSERLQREYAQVRLQALKSQVNPHFLFNSLSVLSSLVHVDPELSEKFIIHLSRAYRYILEQKELDLVSLDEELNFLEAYFFLLQIRFDKKIRLESDLPATARGYKLPPLTLQLLVENAVKHNKMSLMEPLVIRLYQQGDNLVVENTMQFREKDGESTGIGLENIRKRYSMVTDKKIAVTTNDKTFTVQIPLLKS</sequence>
<evidence type="ECO:0000256" key="1">
    <source>
        <dbReference type="SAM" id="Phobius"/>
    </source>
</evidence>
<dbReference type="Proteomes" id="UP000184048">
    <property type="component" value="Unassembled WGS sequence"/>
</dbReference>
<dbReference type="InterPro" id="IPR036890">
    <property type="entry name" value="HATPase_C_sf"/>
</dbReference>
<dbReference type="GO" id="GO:0016020">
    <property type="term" value="C:membrane"/>
    <property type="evidence" value="ECO:0007669"/>
    <property type="project" value="InterPro"/>
</dbReference>
<feature type="transmembrane region" description="Helical" evidence="1">
    <location>
        <begin position="12"/>
        <end position="35"/>
    </location>
</feature>
<feature type="transmembrane region" description="Helical" evidence="1">
    <location>
        <begin position="47"/>
        <end position="68"/>
    </location>
</feature>
<accession>A0A1M5FJA5</accession>
<dbReference type="GO" id="GO:0000155">
    <property type="term" value="F:phosphorelay sensor kinase activity"/>
    <property type="evidence" value="ECO:0007669"/>
    <property type="project" value="InterPro"/>
</dbReference>
<keyword evidence="4" id="KW-1185">Reference proteome</keyword>
<evidence type="ECO:0000259" key="2">
    <source>
        <dbReference type="Pfam" id="PF06580"/>
    </source>
</evidence>
<dbReference type="OrthoDB" id="9809908at2"/>
<dbReference type="STRING" id="1121884.SAMN02745131_03852"/>
<dbReference type="InterPro" id="IPR010559">
    <property type="entry name" value="Sig_transdc_His_kin_internal"/>
</dbReference>
<dbReference type="RefSeq" id="WP_072836971.1">
    <property type="nucleotide sequence ID" value="NZ_FQUU01000023.1"/>
</dbReference>
<dbReference type="InterPro" id="IPR050640">
    <property type="entry name" value="Bact_2-comp_sensor_kinase"/>
</dbReference>
<keyword evidence="1" id="KW-0812">Transmembrane</keyword>
<name>A0A1M5FJA5_9BACT</name>
<keyword evidence="1" id="KW-0472">Membrane</keyword>
<feature type="transmembrane region" description="Helical" evidence="1">
    <location>
        <begin position="125"/>
        <end position="149"/>
    </location>
</feature>
<evidence type="ECO:0000313" key="4">
    <source>
        <dbReference type="Proteomes" id="UP000184048"/>
    </source>
</evidence>
<dbReference type="AlphaFoldDB" id="A0A1M5FJA5"/>
<dbReference type="Pfam" id="PF06580">
    <property type="entry name" value="His_kinase"/>
    <property type="match status" value="1"/>
</dbReference>
<keyword evidence="3" id="KW-0808">Transferase</keyword>
<feature type="domain" description="Signal transduction histidine kinase internal region" evidence="2">
    <location>
        <begin position="167"/>
        <end position="244"/>
    </location>
</feature>
<dbReference type="PANTHER" id="PTHR34220">
    <property type="entry name" value="SENSOR HISTIDINE KINASE YPDA"/>
    <property type="match status" value="1"/>
</dbReference>
<gene>
    <name evidence="3" type="ORF">SAMN02745131_03852</name>
</gene>
<dbReference type="EMBL" id="FQUU01000023">
    <property type="protein sequence ID" value="SHF91687.1"/>
    <property type="molecule type" value="Genomic_DNA"/>
</dbReference>
<keyword evidence="1" id="KW-1133">Transmembrane helix</keyword>
<dbReference type="Gene3D" id="3.30.565.10">
    <property type="entry name" value="Histidine kinase-like ATPase, C-terminal domain"/>
    <property type="match status" value="1"/>
</dbReference>
<feature type="transmembrane region" description="Helical" evidence="1">
    <location>
        <begin position="80"/>
        <end position="105"/>
    </location>
</feature>
<protein>
    <submittedName>
        <fullName evidence="3">Histidine kinase</fullName>
    </submittedName>
</protein>
<dbReference type="PANTHER" id="PTHR34220:SF7">
    <property type="entry name" value="SENSOR HISTIDINE KINASE YPDA"/>
    <property type="match status" value="1"/>
</dbReference>
<keyword evidence="3" id="KW-0418">Kinase</keyword>
<evidence type="ECO:0000313" key="3">
    <source>
        <dbReference type="EMBL" id="SHF91687.1"/>
    </source>
</evidence>
<proteinExistence type="predicted"/>
<organism evidence="3 4">
    <name type="scientific">Flavisolibacter ginsengisoli DSM 18119</name>
    <dbReference type="NCBI Taxonomy" id="1121884"/>
    <lineage>
        <taxon>Bacteria</taxon>
        <taxon>Pseudomonadati</taxon>
        <taxon>Bacteroidota</taxon>
        <taxon>Chitinophagia</taxon>
        <taxon>Chitinophagales</taxon>
        <taxon>Chitinophagaceae</taxon>
        <taxon>Flavisolibacter</taxon>
    </lineage>
</organism>
<reference evidence="3 4" key="1">
    <citation type="submission" date="2016-11" db="EMBL/GenBank/DDBJ databases">
        <authorList>
            <person name="Jaros S."/>
            <person name="Januszkiewicz K."/>
            <person name="Wedrychowicz H."/>
        </authorList>
    </citation>
    <scope>NUCLEOTIDE SEQUENCE [LARGE SCALE GENOMIC DNA]</scope>
    <source>
        <strain evidence="3 4">DSM 18119</strain>
    </source>
</reference>